<evidence type="ECO:0000313" key="6">
    <source>
        <dbReference type="Proteomes" id="UP001597419"/>
    </source>
</evidence>
<gene>
    <name evidence="5" type="ORF">ACFSYJ_14305</name>
</gene>
<evidence type="ECO:0000256" key="1">
    <source>
        <dbReference type="ARBA" id="ARBA00023015"/>
    </source>
</evidence>
<dbReference type="PROSITE" id="PS01124">
    <property type="entry name" value="HTH_ARAC_FAMILY_2"/>
    <property type="match status" value="1"/>
</dbReference>
<comment type="caution">
    <text evidence="5">The sequence shown here is derived from an EMBL/GenBank/DDBJ whole genome shotgun (WGS) entry which is preliminary data.</text>
</comment>
<protein>
    <submittedName>
        <fullName evidence="5">Helix-turn-helix domain-containing protein</fullName>
    </submittedName>
</protein>
<evidence type="ECO:0000259" key="4">
    <source>
        <dbReference type="PROSITE" id="PS01124"/>
    </source>
</evidence>
<dbReference type="RefSeq" id="WP_345403134.1">
    <property type="nucleotide sequence ID" value="NZ_BAABHG010000014.1"/>
</dbReference>
<keyword evidence="6" id="KW-1185">Reference proteome</keyword>
<feature type="domain" description="HTH araC/xylS-type" evidence="4">
    <location>
        <begin position="148"/>
        <end position="248"/>
    </location>
</feature>
<accession>A0ABW5GHM9</accession>
<proteinExistence type="predicted"/>
<name>A0ABW5GHM9_9PSEU</name>
<dbReference type="Proteomes" id="UP001597419">
    <property type="component" value="Unassembled WGS sequence"/>
</dbReference>
<dbReference type="PANTHER" id="PTHR46796">
    <property type="entry name" value="HTH-TYPE TRANSCRIPTIONAL ACTIVATOR RHAS-RELATED"/>
    <property type="match status" value="1"/>
</dbReference>
<dbReference type="InterPro" id="IPR050204">
    <property type="entry name" value="AraC_XylS_family_regulators"/>
</dbReference>
<sequence length="266" mass="28430">MPAVPAPPLPETCCATLWLRPGEALYAGPSLGLARHSGSVSCLAVGVDGAFTVETDGRERTVRSALVAARTPHRLVSAGRMVFCYFDPASAREHGCRAAMTAAEGPVHHGHEHEPELVHAAGALFAPGTDPEHWTELVSPLRTVTVDERVLLATRRLLAHPDRTLPAAGLAAEAGLSPSRFLHLFREHTGTSFRRYRLWARMLRAGTLLAARRGLTEAAADAGFASPSHLSDSFHAMFGLRPSRLLATGVAIRVPEGPGHSWSSAR</sequence>
<dbReference type="Gene3D" id="1.10.10.60">
    <property type="entry name" value="Homeodomain-like"/>
    <property type="match status" value="1"/>
</dbReference>
<evidence type="ECO:0000256" key="2">
    <source>
        <dbReference type="ARBA" id="ARBA00023125"/>
    </source>
</evidence>
<dbReference type="SUPFAM" id="SSF46689">
    <property type="entry name" value="Homeodomain-like"/>
    <property type="match status" value="2"/>
</dbReference>
<evidence type="ECO:0000313" key="5">
    <source>
        <dbReference type="EMBL" id="MFD2459784.1"/>
    </source>
</evidence>
<dbReference type="EMBL" id="JBHUKU010000007">
    <property type="protein sequence ID" value="MFD2459784.1"/>
    <property type="molecule type" value="Genomic_DNA"/>
</dbReference>
<dbReference type="Pfam" id="PF12833">
    <property type="entry name" value="HTH_18"/>
    <property type="match status" value="1"/>
</dbReference>
<dbReference type="InterPro" id="IPR018060">
    <property type="entry name" value="HTH_AraC"/>
</dbReference>
<keyword evidence="2" id="KW-0238">DNA-binding</keyword>
<organism evidence="5 6">
    <name type="scientific">Amycolatopsis samaneae</name>
    <dbReference type="NCBI Taxonomy" id="664691"/>
    <lineage>
        <taxon>Bacteria</taxon>
        <taxon>Bacillati</taxon>
        <taxon>Actinomycetota</taxon>
        <taxon>Actinomycetes</taxon>
        <taxon>Pseudonocardiales</taxon>
        <taxon>Pseudonocardiaceae</taxon>
        <taxon>Amycolatopsis</taxon>
    </lineage>
</organism>
<reference evidence="6" key="1">
    <citation type="journal article" date="2019" name="Int. J. Syst. Evol. Microbiol.">
        <title>The Global Catalogue of Microorganisms (GCM) 10K type strain sequencing project: providing services to taxonomists for standard genome sequencing and annotation.</title>
        <authorList>
            <consortium name="The Broad Institute Genomics Platform"/>
            <consortium name="The Broad Institute Genome Sequencing Center for Infectious Disease"/>
            <person name="Wu L."/>
            <person name="Ma J."/>
        </authorList>
    </citation>
    <scope>NUCLEOTIDE SEQUENCE [LARGE SCALE GENOMIC DNA]</scope>
    <source>
        <strain evidence="6">CGMCC 4.7643</strain>
    </source>
</reference>
<dbReference type="InterPro" id="IPR009057">
    <property type="entry name" value="Homeodomain-like_sf"/>
</dbReference>
<keyword evidence="1" id="KW-0805">Transcription regulation</keyword>
<keyword evidence="3" id="KW-0804">Transcription</keyword>
<dbReference type="SMART" id="SM00342">
    <property type="entry name" value="HTH_ARAC"/>
    <property type="match status" value="1"/>
</dbReference>
<dbReference type="PANTHER" id="PTHR46796:SF6">
    <property type="entry name" value="ARAC SUBFAMILY"/>
    <property type="match status" value="1"/>
</dbReference>
<evidence type="ECO:0000256" key="3">
    <source>
        <dbReference type="ARBA" id="ARBA00023163"/>
    </source>
</evidence>